<keyword evidence="3" id="KW-0812">Transmembrane</keyword>
<dbReference type="InterPro" id="IPR013595">
    <property type="entry name" value="Pept_S33_TAP-like_C"/>
</dbReference>
<dbReference type="EMBL" id="KQ947407">
    <property type="protein sequence ID" value="KUJ21744.1"/>
    <property type="molecule type" value="Genomic_DNA"/>
</dbReference>
<dbReference type="InterPro" id="IPR051601">
    <property type="entry name" value="Serine_prot/Carboxylest_S33"/>
</dbReference>
<keyword evidence="3" id="KW-0472">Membrane</keyword>
<dbReference type="Proteomes" id="UP000070700">
    <property type="component" value="Unassembled WGS sequence"/>
</dbReference>
<protein>
    <submittedName>
        <fullName evidence="6">Alpha/beta-hydrolase</fullName>
    </submittedName>
</protein>
<dbReference type="STRING" id="149040.A0A194XNQ6"/>
<dbReference type="Gene3D" id="3.40.50.1820">
    <property type="entry name" value="alpha/beta hydrolase"/>
    <property type="match status" value="1"/>
</dbReference>
<gene>
    <name evidence="6" type="ORF">LY89DRAFT_729248</name>
</gene>
<reference evidence="6 7" key="1">
    <citation type="submission" date="2015-10" db="EMBL/GenBank/DDBJ databases">
        <title>Full genome of DAOMC 229536 Phialocephala scopiformis, a fungal endophyte of spruce producing the potent anti-insectan compound rugulosin.</title>
        <authorList>
            <consortium name="DOE Joint Genome Institute"/>
            <person name="Walker A.K."/>
            <person name="Frasz S.L."/>
            <person name="Seifert K.A."/>
            <person name="Miller J.D."/>
            <person name="Mondo S.J."/>
            <person name="Labutti K."/>
            <person name="Lipzen A."/>
            <person name="Dockter R."/>
            <person name="Kennedy M."/>
            <person name="Grigoriev I.V."/>
            <person name="Spatafora J.W."/>
        </authorList>
    </citation>
    <scope>NUCLEOTIDE SEQUENCE [LARGE SCALE GENOMIC DNA]</scope>
    <source>
        <strain evidence="6 7">CBS 120377</strain>
    </source>
</reference>
<feature type="transmembrane region" description="Helical" evidence="3">
    <location>
        <begin position="31"/>
        <end position="47"/>
    </location>
</feature>
<proteinExistence type="inferred from homology"/>
<dbReference type="AlphaFoldDB" id="A0A194XNQ6"/>
<dbReference type="Pfam" id="PF00561">
    <property type="entry name" value="Abhydrolase_1"/>
    <property type="match status" value="1"/>
</dbReference>
<name>A0A194XNQ6_MOLSC</name>
<accession>A0A194XNQ6</accession>
<feature type="domain" description="AB hydrolase-1" evidence="4">
    <location>
        <begin position="136"/>
        <end position="420"/>
    </location>
</feature>
<evidence type="ECO:0000256" key="2">
    <source>
        <dbReference type="ARBA" id="ARBA00022801"/>
    </source>
</evidence>
<evidence type="ECO:0000313" key="7">
    <source>
        <dbReference type="Proteomes" id="UP000070700"/>
    </source>
</evidence>
<feature type="domain" description="Peptidase S33 tripeptidyl aminopeptidase-like C-terminal" evidence="5">
    <location>
        <begin position="514"/>
        <end position="617"/>
    </location>
</feature>
<keyword evidence="3" id="KW-1133">Transmembrane helix</keyword>
<dbReference type="PANTHER" id="PTHR43248">
    <property type="entry name" value="2-SUCCINYL-6-HYDROXY-2,4-CYCLOHEXADIENE-1-CARBOXYLATE SYNTHASE"/>
    <property type="match status" value="1"/>
</dbReference>
<dbReference type="InterPro" id="IPR000073">
    <property type="entry name" value="AB_hydrolase_1"/>
</dbReference>
<dbReference type="RefSeq" id="XP_018076099.1">
    <property type="nucleotide sequence ID" value="XM_018219363.1"/>
</dbReference>
<dbReference type="Pfam" id="PF08386">
    <property type="entry name" value="Abhydrolase_4"/>
    <property type="match status" value="1"/>
</dbReference>
<dbReference type="KEGG" id="psco:LY89DRAFT_729248"/>
<dbReference type="GeneID" id="28829089"/>
<dbReference type="GO" id="GO:0016787">
    <property type="term" value="F:hydrolase activity"/>
    <property type="evidence" value="ECO:0007669"/>
    <property type="project" value="UniProtKB-KW"/>
</dbReference>
<evidence type="ECO:0000256" key="1">
    <source>
        <dbReference type="ARBA" id="ARBA00010088"/>
    </source>
</evidence>
<evidence type="ECO:0000259" key="5">
    <source>
        <dbReference type="Pfam" id="PF08386"/>
    </source>
</evidence>
<dbReference type="InterPro" id="IPR029058">
    <property type="entry name" value="AB_hydrolase_fold"/>
</dbReference>
<keyword evidence="2 6" id="KW-0378">Hydrolase</keyword>
<evidence type="ECO:0000259" key="4">
    <source>
        <dbReference type="Pfam" id="PF00561"/>
    </source>
</evidence>
<sequence length="698" mass="78825">MDSQELFRDGEKSVLSQPRDQLRTHRKRRQFLHGVILVLLVSAWWYSDSIMSLVWPSPQRRLTEKAIERDVDFADIVPSEKLVWHPCFASNFCARLTVSMDYHRPLNESKDNPKVHIALLMVPGKHPIWEKQSKSPLLINPGGPGGAGTMAALAFGPYIQKVVGESQDIIGFDPRGIGATTPRADCFSYPAPGTQDEDQARGLFHRLMWQLQGTEIGLVNSSSDSLAKLDTRARALAKLCENKDELHGKDSILRYVHTPSVARDMLSIIDAWDEWTETQRVESCHPVPEEMKLSEDPKDDSKALDTKGKLVYWGFSYGTLLGATFAAMFPDRVGRVVLDGVVHADHYVEPVWEDSIQDADTIFNSFSTYCHKAEGQCAMYRDGDKPEDITKRFESVMDRIKKTPLMFANKNSNMPLIITHSDLKRLIFGTLYSPTGLWNIIATIFDALSRGQDSVLDSGIVPELPLLCQDLLPYWAYPTDAQDAIMCSDKRYTLNETIPNLQDRFDRISNYSSFADVWMTVMIGCDSWGVSPVDPPMRWDDHPAHKRKPINTSFPVLFVSNTYDPVTPLSAGIAMAKKFVNAGIVEQKSEGHCSLSAVSKCTINKLRGYFLLGQVPPHPSKTGHTICEADEWPFHPYRGNPFEAESEEARAETERMIAFQEMQTISLHMMEFWGQKSMKLPMHMIAERQPKEALPRLL</sequence>
<dbReference type="SUPFAM" id="SSF53474">
    <property type="entry name" value="alpha/beta-Hydrolases"/>
    <property type="match status" value="2"/>
</dbReference>
<organism evidence="6 7">
    <name type="scientific">Mollisia scopiformis</name>
    <name type="common">Conifer needle endophyte fungus</name>
    <name type="synonym">Phialocephala scopiformis</name>
    <dbReference type="NCBI Taxonomy" id="149040"/>
    <lineage>
        <taxon>Eukaryota</taxon>
        <taxon>Fungi</taxon>
        <taxon>Dikarya</taxon>
        <taxon>Ascomycota</taxon>
        <taxon>Pezizomycotina</taxon>
        <taxon>Leotiomycetes</taxon>
        <taxon>Helotiales</taxon>
        <taxon>Mollisiaceae</taxon>
        <taxon>Mollisia</taxon>
    </lineage>
</organism>
<comment type="similarity">
    <text evidence="1">Belongs to the peptidase S33 family.</text>
</comment>
<keyword evidence="7" id="KW-1185">Reference proteome</keyword>
<evidence type="ECO:0000256" key="3">
    <source>
        <dbReference type="SAM" id="Phobius"/>
    </source>
</evidence>
<dbReference type="OrthoDB" id="425534at2759"/>
<evidence type="ECO:0000313" key="6">
    <source>
        <dbReference type="EMBL" id="KUJ21744.1"/>
    </source>
</evidence>
<dbReference type="PANTHER" id="PTHR43248:SF25">
    <property type="entry name" value="AB HYDROLASE-1 DOMAIN-CONTAINING PROTEIN-RELATED"/>
    <property type="match status" value="1"/>
</dbReference>
<dbReference type="InParanoid" id="A0A194XNQ6"/>